<protein>
    <submittedName>
        <fullName evidence="6">LysR family transcriptional regulator</fullName>
    </submittedName>
</protein>
<reference evidence="6 7" key="1">
    <citation type="submission" date="2022-01" db="EMBL/GenBank/DDBJ databases">
        <title>Whole genome-based taxonomy of the Shewanellaceae.</title>
        <authorList>
            <person name="Martin-Rodriguez A.J."/>
        </authorList>
    </citation>
    <scope>NUCLEOTIDE SEQUENCE [LARGE SCALE GENOMIC DNA]</scope>
    <source>
        <strain evidence="6 7">DSM 21332</strain>
    </source>
</reference>
<dbReference type="PANTHER" id="PTHR30126:SF25">
    <property type="entry name" value="HTH-TYPE TRANSCRIPTIONAL REGULATOR METR"/>
    <property type="match status" value="1"/>
</dbReference>
<evidence type="ECO:0000259" key="5">
    <source>
        <dbReference type="PROSITE" id="PS50931"/>
    </source>
</evidence>
<comment type="caution">
    <text evidence="6">The sequence shown here is derived from an EMBL/GenBank/DDBJ whole genome shotgun (WGS) entry which is preliminary data.</text>
</comment>
<dbReference type="SUPFAM" id="SSF53850">
    <property type="entry name" value="Periplasmic binding protein-like II"/>
    <property type="match status" value="1"/>
</dbReference>
<dbReference type="Pfam" id="PF00126">
    <property type="entry name" value="HTH_1"/>
    <property type="match status" value="1"/>
</dbReference>
<keyword evidence="7" id="KW-1185">Reference proteome</keyword>
<feature type="domain" description="HTH lysR-type" evidence="5">
    <location>
        <begin position="8"/>
        <end position="65"/>
    </location>
</feature>
<keyword evidence="4" id="KW-0804">Transcription</keyword>
<dbReference type="Proteomes" id="UP001202831">
    <property type="component" value="Unassembled WGS sequence"/>
</dbReference>
<dbReference type="SUPFAM" id="SSF46785">
    <property type="entry name" value="Winged helix' DNA-binding domain"/>
    <property type="match status" value="1"/>
</dbReference>
<evidence type="ECO:0000256" key="4">
    <source>
        <dbReference type="ARBA" id="ARBA00023163"/>
    </source>
</evidence>
<name>A0ABT0N7W3_9GAMM</name>
<dbReference type="RefSeq" id="WP_249249230.1">
    <property type="nucleotide sequence ID" value="NZ_JAKIKT010000004.1"/>
</dbReference>
<dbReference type="PANTHER" id="PTHR30126">
    <property type="entry name" value="HTH-TYPE TRANSCRIPTIONAL REGULATOR"/>
    <property type="match status" value="1"/>
</dbReference>
<dbReference type="PRINTS" id="PR00039">
    <property type="entry name" value="HTHLYSR"/>
</dbReference>
<proteinExistence type="inferred from homology"/>
<evidence type="ECO:0000313" key="7">
    <source>
        <dbReference type="Proteomes" id="UP001202831"/>
    </source>
</evidence>
<keyword evidence="3" id="KW-0238">DNA-binding</keyword>
<sequence>MDISKIQLNINHLKMICTIAKSETVKEAAESLFITQPALSNRIREAERRLDTVLFVRRGRKLIISNAGKRLLHSAQKILDELGRAEYDIARLSDGIEQVLRLGLPQYASFKWLPAVTRYFASDLPHIELEITAASQPLNALFNGDVDIAMISSAQKSLSLDDNLYESSFLLQDELMACLSQDHEKANRQYLLAEDFSDETYITNSIIPEKDREYELFFQPENILPRKVLQVGFNEAIIELVKVNYGITIMSKHLMSPYLESGAITAVPLGEKGLNIYWHLVYLKQSKIARPAKQLSAILQQYARG</sequence>
<dbReference type="EMBL" id="JAKIKT010000004">
    <property type="protein sequence ID" value="MCL2914543.1"/>
    <property type="molecule type" value="Genomic_DNA"/>
</dbReference>
<evidence type="ECO:0000256" key="2">
    <source>
        <dbReference type="ARBA" id="ARBA00023015"/>
    </source>
</evidence>
<dbReference type="CDD" id="cd05466">
    <property type="entry name" value="PBP2_LTTR_substrate"/>
    <property type="match status" value="1"/>
</dbReference>
<dbReference type="Gene3D" id="1.10.10.10">
    <property type="entry name" value="Winged helix-like DNA-binding domain superfamily/Winged helix DNA-binding domain"/>
    <property type="match status" value="1"/>
</dbReference>
<dbReference type="Pfam" id="PF03466">
    <property type="entry name" value="LysR_substrate"/>
    <property type="match status" value="1"/>
</dbReference>
<organism evidence="6 7">
    <name type="scientific">Shewanella corallii</name>
    <dbReference type="NCBI Taxonomy" id="560080"/>
    <lineage>
        <taxon>Bacteria</taxon>
        <taxon>Pseudomonadati</taxon>
        <taxon>Pseudomonadota</taxon>
        <taxon>Gammaproteobacteria</taxon>
        <taxon>Alteromonadales</taxon>
        <taxon>Shewanellaceae</taxon>
        <taxon>Shewanella</taxon>
    </lineage>
</organism>
<gene>
    <name evidence="6" type="ORF">L2725_12275</name>
</gene>
<dbReference type="InterPro" id="IPR036390">
    <property type="entry name" value="WH_DNA-bd_sf"/>
</dbReference>
<dbReference type="InterPro" id="IPR005119">
    <property type="entry name" value="LysR_subst-bd"/>
</dbReference>
<keyword evidence="2" id="KW-0805">Transcription regulation</keyword>
<dbReference type="PROSITE" id="PS50931">
    <property type="entry name" value="HTH_LYSR"/>
    <property type="match status" value="1"/>
</dbReference>
<dbReference type="Gene3D" id="3.40.190.10">
    <property type="entry name" value="Periplasmic binding protein-like II"/>
    <property type="match status" value="2"/>
</dbReference>
<evidence type="ECO:0000256" key="3">
    <source>
        <dbReference type="ARBA" id="ARBA00023125"/>
    </source>
</evidence>
<comment type="similarity">
    <text evidence="1">Belongs to the LysR transcriptional regulatory family.</text>
</comment>
<dbReference type="InterPro" id="IPR000847">
    <property type="entry name" value="LysR_HTH_N"/>
</dbReference>
<evidence type="ECO:0000256" key="1">
    <source>
        <dbReference type="ARBA" id="ARBA00009437"/>
    </source>
</evidence>
<dbReference type="InterPro" id="IPR036388">
    <property type="entry name" value="WH-like_DNA-bd_sf"/>
</dbReference>
<accession>A0ABT0N7W3</accession>
<evidence type="ECO:0000313" key="6">
    <source>
        <dbReference type="EMBL" id="MCL2914543.1"/>
    </source>
</evidence>